<dbReference type="EC" id="2.7.13.3" evidence="3"/>
<keyword evidence="7 13" id="KW-0418">Kinase</keyword>
<dbReference type="STRING" id="1117707.VQ7734_04689"/>
<dbReference type="SMART" id="SM00387">
    <property type="entry name" value="HATPase_c"/>
    <property type="match status" value="1"/>
</dbReference>
<dbReference type="PANTHER" id="PTHR45436:SF8">
    <property type="entry name" value="HISTIDINE KINASE"/>
    <property type="match status" value="1"/>
</dbReference>
<keyword evidence="6 11" id="KW-0812">Transmembrane</keyword>
<evidence type="ECO:0000313" key="14">
    <source>
        <dbReference type="Proteomes" id="UP000184600"/>
    </source>
</evidence>
<dbReference type="GO" id="GO:0000155">
    <property type="term" value="F:phosphorelay sensor kinase activity"/>
    <property type="evidence" value="ECO:0007669"/>
    <property type="project" value="InterPro"/>
</dbReference>
<dbReference type="InterPro" id="IPR036890">
    <property type="entry name" value="HATPase_C_sf"/>
</dbReference>
<dbReference type="Gene3D" id="3.30.565.10">
    <property type="entry name" value="Histidine kinase-like ATPase, C-terminal domain"/>
    <property type="match status" value="1"/>
</dbReference>
<dbReference type="AlphaFoldDB" id="A0A1M7Z252"/>
<keyword evidence="14" id="KW-1185">Reference proteome</keyword>
<dbReference type="Gene3D" id="1.10.287.130">
    <property type="match status" value="1"/>
</dbReference>
<dbReference type="PANTHER" id="PTHR45436">
    <property type="entry name" value="SENSOR HISTIDINE KINASE YKOH"/>
    <property type="match status" value="1"/>
</dbReference>
<dbReference type="InterPro" id="IPR003594">
    <property type="entry name" value="HATPase_dom"/>
</dbReference>
<evidence type="ECO:0000256" key="1">
    <source>
        <dbReference type="ARBA" id="ARBA00000085"/>
    </source>
</evidence>
<dbReference type="PRINTS" id="PR00344">
    <property type="entry name" value="BCTRLSENSOR"/>
</dbReference>
<evidence type="ECO:0000256" key="7">
    <source>
        <dbReference type="ARBA" id="ARBA00022777"/>
    </source>
</evidence>
<feature type="transmembrane region" description="Helical" evidence="11">
    <location>
        <begin position="12"/>
        <end position="29"/>
    </location>
</feature>
<feature type="transmembrane region" description="Helical" evidence="11">
    <location>
        <begin position="167"/>
        <end position="186"/>
    </location>
</feature>
<keyword evidence="8 11" id="KW-1133">Transmembrane helix</keyword>
<evidence type="ECO:0000256" key="11">
    <source>
        <dbReference type="SAM" id="Phobius"/>
    </source>
</evidence>
<evidence type="ECO:0000256" key="3">
    <source>
        <dbReference type="ARBA" id="ARBA00012438"/>
    </source>
</evidence>
<accession>A0A1M7Z252</accession>
<dbReference type="SUPFAM" id="SSF55874">
    <property type="entry name" value="ATPase domain of HSP90 chaperone/DNA topoisomerase II/histidine kinase"/>
    <property type="match status" value="1"/>
</dbReference>
<evidence type="ECO:0000256" key="5">
    <source>
        <dbReference type="ARBA" id="ARBA00022679"/>
    </source>
</evidence>
<dbReference type="RefSeq" id="WP_073586355.1">
    <property type="nucleotide sequence ID" value="NZ_AP024897.1"/>
</dbReference>
<organism evidence="13 14">
    <name type="scientific">Vibrio quintilis</name>
    <dbReference type="NCBI Taxonomy" id="1117707"/>
    <lineage>
        <taxon>Bacteria</taxon>
        <taxon>Pseudomonadati</taxon>
        <taxon>Pseudomonadota</taxon>
        <taxon>Gammaproteobacteria</taxon>
        <taxon>Vibrionales</taxon>
        <taxon>Vibrionaceae</taxon>
        <taxon>Vibrio</taxon>
    </lineage>
</organism>
<evidence type="ECO:0000256" key="8">
    <source>
        <dbReference type="ARBA" id="ARBA00022989"/>
    </source>
</evidence>
<dbReference type="GO" id="GO:0005886">
    <property type="term" value="C:plasma membrane"/>
    <property type="evidence" value="ECO:0007669"/>
    <property type="project" value="TreeGrafter"/>
</dbReference>
<comment type="subcellular location">
    <subcellularLocation>
        <location evidence="2">Membrane</location>
    </subcellularLocation>
</comment>
<evidence type="ECO:0000256" key="4">
    <source>
        <dbReference type="ARBA" id="ARBA00022553"/>
    </source>
</evidence>
<evidence type="ECO:0000256" key="6">
    <source>
        <dbReference type="ARBA" id="ARBA00022692"/>
    </source>
</evidence>
<evidence type="ECO:0000256" key="10">
    <source>
        <dbReference type="SAM" id="Coils"/>
    </source>
</evidence>
<dbReference type="SMART" id="SM00388">
    <property type="entry name" value="HisKA"/>
    <property type="match status" value="1"/>
</dbReference>
<dbReference type="Proteomes" id="UP000184600">
    <property type="component" value="Unassembled WGS sequence"/>
</dbReference>
<sequence length="460" mass="51980">MNWLKDPFKRFLYIYWGLALLCVCLLMFTRETISFRMMENSIIPLLEDEAQYLETLWAEEGPTEAKQLLLHDQENIFRYQFKTPISAQAFEQAAYTEPEAEDAALFEESGPIFDPTEDTGIRTLTISDDEELLSTDIWLPVGEKWQQVVITLSPAFVQSQLRFIEPLLYSVIAVLLAGLFAAHYMIQGIKKRLRDVNQTSIDIRRAQSARHRIPDHNLSGPLAETIHEINAMLEELETAAEKTRQQANNIAHDLRTPLTSVYHRVQVLAQRQPELAEVEQMTEKLLSTFNMLLKISRLETNSERVEMETINLSGMVEDVLDLYGPVLEDRRQTLSVSIAENEQIVTSRALLFHALCNILDNSCKFNAEGSDIAIWTESTDERITLNIADQSGGAGKAGLSRLCEKFYRSDQSRQSEGNGLGLSFVSAAVRKMGGELSLSDDLLNQKTGLKVSVSFSLSEH</sequence>
<proteinExistence type="predicted"/>
<dbReference type="InterPro" id="IPR036097">
    <property type="entry name" value="HisK_dim/P_sf"/>
</dbReference>
<dbReference type="Pfam" id="PF02518">
    <property type="entry name" value="HATPase_c"/>
    <property type="match status" value="1"/>
</dbReference>
<feature type="coiled-coil region" evidence="10">
    <location>
        <begin position="222"/>
        <end position="253"/>
    </location>
</feature>
<dbReference type="InterPro" id="IPR005467">
    <property type="entry name" value="His_kinase_dom"/>
</dbReference>
<gene>
    <name evidence="13" type="primary">cusS</name>
    <name evidence="13" type="ORF">VQ7734_04689</name>
</gene>
<dbReference type="SUPFAM" id="SSF47384">
    <property type="entry name" value="Homodimeric domain of signal transducing histidine kinase"/>
    <property type="match status" value="1"/>
</dbReference>
<evidence type="ECO:0000259" key="12">
    <source>
        <dbReference type="PROSITE" id="PS50109"/>
    </source>
</evidence>
<dbReference type="PROSITE" id="PS50109">
    <property type="entry name" value="HIS_KIN"/>
    <property type="match status" value="1"/>
</dbReference>
<dbReference type="OrthoDB" id="9809766at2"/>
<feature type="domain" description="Histidine kinase" evidence="12">
    <location>
        <begin position="249"/>
        <end position="459"/>
    </location>
</feature>
<evidence type="ECO:0000256" key="2">
    <source>
        <dbReference type="ARBA" id="ARBA00004370"/>
    </source>
</evidence>
<dbReference type="InterPro" id="IPR050428">
    <property type="entry name" value="TCS_sensor_his_kinase"/>
</dbReference>
<keyword evidence="9 11" id="KW-0472">Membrane</keyword>
<keyword evidence="5 13" id="KW-0808">Transferase</keyword>
<evidence type="ECO:0000313" key="13">
    <source>
        <dbReference type="EMBL" id="SHO58914.1"/>
    </source>
</evidence>
<protein>
    <recommendedName>
        <fullName evidence="3">histidine kinase</fullName>
        <ecNumber evidence="3">2.7.13.3</ecNumber>
    </recommendedName>
</protein>
<dbReference type="InterPro" id="IPR003661">
    <property type="entry name" value="HisK_dim/P_dom"/>
</dbReference>
<dbReference type="CDD" id="cd00082">
    <property type="entry name" value="HisKA"/>
    <property type="match status" value="1"/>
</dbReference>
<keyword evidence="4" id="KW-0597">Phosphoprotein</keyword>
<name>A0A1M7Z252_9VIBR</name>
<keyword evidence="10" id="KW-0175">Coiled coil</keyword>
<reference evidence="14" key="1">
    <citation type="submission" date="2016-12" db="EMBL/GenBank/DDBJ databases">
        <authorList>
            <person name="Rodrigo-Torres L."/>
            <person name="Arahal R.D."/>
            <person name="Lucena T."/>
        </authorList>
    </citation>
    <scope>NUCLEOTIDE SEQUENCE [LARGE SCALE GENOMIC DNA]</scope>
</reference>
<dbReference type="EMBL" id="FRFG01000084">
    <property type="protein sequence ID" value="SHO58914.1"/>
    <property type="molecule type" value="Genomic_DNA"/>
</dbReference>
<dbReference type="CDD" id="cd00075">
    <property type="entry name" value="HATPase"/>
    <property type="match status" value="1"/>
</dbReference>
<comment type="catalytic activity">
    <reaction evidence="1">
        <text>ATP + protein L-histidine = ADP + protein N-phospho-L-histidine.</text>
        <dbReference type="EC" id="2.7.13.3"/>
    </reaction>
</comment>
<evidence type="ECO:0000256" key="9">
    <source>
        <dbReference type="ARBA" id="ARBA00023136"/>
    </source>
</evidence>
<dbReference type="Pfam" id="PF00512">
    <property type="entry name" value="HisKA"/>
    <property type="match status" value="1"/>
</dbReference>
<dbReference type="InterPro" id="IPR004358">
    <property type="entry name" value="Sig_transdc_His_kin-like_C"/>
</dbReference>